<protein>
    <recommendedName>
        <fullName evidence="4">2TM domain-containing protein</fullName>
    </recommendedName>
</protein>
<evidence type="ECO:0008006" key="4">
    <source>
        <dbReference type="Google" id="ProtNLM"/>
    </source>
</evidence>
<keyword evidence="1" id="KW-0812">Transmembrane</keyword>
<reference evidence="2 3" key="1">
    <citation type="submission" date="2018-07" db="EMBL/GenBank/DDBJ databases">
        <title>Genomic Encyclopedia of Type Strains, Phase III (KMG-III): the genomes of soil and plant-associated and newly described type strains.</title>
        <authorList>
            <person name="Whitman W."/>
        </authorList>
    </citation>
    <scope>NUCLEOTIDE SEQUENCE [LARGE SCALE GENOMIC DNA]</scope>
    <source>
        <strain evidence="2 3">CECT 7506</strain>
    </source>
</reference>
<accession>A0A368W2W7</accession>
<evidence type="ECO:0000313" key="2">
    <source>
        <dbReference type="EMBL" id="RCW47618.1"/>
    </source>
</evidence>
<keyword evidence="1" id="KW-0472">Membrane</keyword>
<dbReference type="RefSeq" id="WP_114380959.1">
    <property type="nucleotide sequence ID" value="NZ_QPJD01000008.1"/>
</dbReference>
<gene>
    <name evidence="2" type="ORF">DFP97_108242</name>
</gene>
<dbReference type="OrthoDB" id="2082317at2"/>
<keyword evidence="1" id="KW-1133">Transmembrane helix</keyword>
<keyword evidence="3" id="KW-1185">Reference proteome</keyword>
<comment type="caution">
    <text evidence="2">The sequence shown here is derived from an EMBL/GenBank/DDBJ whole genome shotgun (WGS) entry which is preliminary data.</text>
</comment>
<feature type="transmembrane region" description="Helical" evidence="1">
    <location>
        <begin position="122"/>
        <end position="140"/>
    </location>
</feature>
<feature type="transmembrane region" description="Helical" evidence="1">
    <location>
        <begin position="34"/>
        <end position="55"/>
    </location>
</feature>
<feature type="transmembrane region" description="Helical" evidence="1">
    <location>
        <begin position="61"/>
        <end position="79"/>
    </location>
</feature>
<feature type="transmembrane region" description="Helical" evidence="1">
    <location>
        <begin position="152"/>
        <end position="172"/>
    </location>
</feature>
<dbReference type="Proteomes" id="UP000252415">
    <property type="component" value="Unassembled WGS sequence"/>
</dbReference>
<evidence type="ECO:0000313" key="3">
    <source>
        <dbReference type="Proteomes" id="UP000252415"/>
    </source>
</evidence>
<organism evidence="2 3">
    <name type="scientific">Paenibacillus prosopidis</name>
    <dbReference type="NCBI Taxonomy" id="630520"/>
    <lineage>
        <taxon>Bacteria</taxon>
        <taxon>Bacillati</taxon>
        <taxon>Bacillota</taxon>
        <taxon>Bacilli</taxon>
        <taxon>Bacillales</taxon>
        <taxon>Paenibacillaceae</taxon>
        <taxon>Paenibacillus</taxon>
    </lineage>
</organism>
<sequence>MITAFIIACEIGFWLFVLAGLLCRYIFRLKRLGAFLLICTPLVDLALVIATVYDLRDGSEATFAHSVAAVYIGVSIAFGHRMIKWADERFAHRFAGVPAPIGKPKHGKEHAHYERVGWLHHLLAWVIGSAILYGMIRMVGDETRTEALFNTLRLWSLILGIDFLISFSYTLWPRKQKAVS</sequence>
<dbReference type="AlphaFoldDB" id="A0A368W2W7"/>
<dbReference type="EMBL" id="QPJD01000008">
    <property type="protein sequence ID" value="RCW47618.1"/>
    <property type="molecule type" value="Genomic_DNA"/>
</dbReference>
<feature type="transmembrane region" description="Helical" evidence="1">
    <location>
        <begin position="6"/>
        <end position="27"/>
    </location>
</feature>
<evidence type="ECO:0000256" key="1">
    <source>
        <dbReference type="SAM" id="Phobius"/>
    </source>
</evidence>
<name>A0A368W2W7_9BACL</name>
<proteinExistence type="predicted"/>